<accession>A0ABX2R6T2</accession>
<dbReference type="Gene3D" id="3.40.50.300">
    <property type="entry name" value="P-loop containing nucleotide triphosphate hydrolases"/>
    <property type="match status" value="1"/>
</dbReference>
<dbReference type="PANTHER" id="PTHR30050">
    <property type="entry name" value="CHROMOSOMAL REPLICATION INITIATOR PROTEIN DNAA"/>
    <property type="match status" value="1"/>
</dbReference>
<proteinExistence type="inferred from homology"/>
<organism evidence="5 6">
    <name type="scientific">Carboxydothermus ferrireducens DSM 11255</name>
    <dbReference type="NCBI Taxonomy" id="1119529"/>
    <lineage>
        <taxon>Bacteria</taxon>
        <taxon>Bacillati</taxon>
        <taxon>Bacillota</taxon>
        <taxon>Clostridia</taxon>
        <taxon>Thermoanaerobacterales</taxon>
        <taxon>Thermoanaerobacteraceae</taxon>
        <taxon>Carboxydothermus</taxon>
    </lineage>
</organism>
<dbReference type="InterPro" id="IPR027417">
    <property type="entry name" value="P-loop_NTPase"/>
</dbReference>
<keyword evidence="2" id="KW-0547">Nucleotide-binding</keyword>
<dbReference type="InterPro" id="IPR047661">
    <property type="entry name" value="IstB"/>
</dbReference>
<dbReference type="Pfam" id="PF01695">
    <property type="entry name" value="IstB_IS21"/>
    <property type="match status" value="1"/>
</dbReference>
<dbReference type="InterPro" id="IPR002611">
    <property type="entry name" value="IstB_ATP-bd"/>
</dbReference>
<protein>
    <submittedName>
        <fullName evidence="5">DNA replication protein DnaC</fullName>
    </submittedName>
</protein>
<dbReference type="InterPro" id="IPR028350">
    <property type="entry name" value="DNAC/IstB-like"/>
</dbReference>
<name>A0ABX2R6T2_9THEO</name>
<dbReference type="PANTHER" id="PTHR30050:SF4">
    <property type="entry name" value="ATP-BINDING PROTEIN RV3427C IN INSERTION SEQUENCE-RELATED"/>
    <property type="match status" value="1"/>
</dbReference>
<evidence type="ECO:0000256" key="2">
    <source>
        <dbReference type="ARBA" id="ARBA00022741"/>
    </source>
</evidence>
<keyword evidence="6" id="KW-1185">Reference proteome</keyword>
<comment type="caution">
    <text evidence="5">The sequence shown here is derived from an EMBL/GenBank/DDBJ whole genome shotgun (WGS) entry which is preliminary data.</text>
</comment>
<dbReference type="PIRSF" id="PIRSF003073">
    <property type="entry name" value="DNAC_TnpB_IstB"/>
    <property type="match status" value="1"/>
</dbReference>
<dbReference type="NCBIfam" id="NF038214">
    <property type="entry name" value="IS21_help_AAA"/>
    <property type="match status" value="1"/>
</dbReference>
<reference evidence="5 6" key="1">
    <citation type="submission" date="2020-07" db="EMBL/GenBank/DDBJ databases">
        <title>Genomic Encyclopedia of Type Strains, Phase III (KMG-III): the genomes of soil and plant-associated and newly described type strains.</title>
        <authorList>
            <person name="Whitman W."/>
        </authorList>
    </citation>
    <scope>NUCLEOTIDE SEQUENCE [LARGE SCALE GENOMIC DNA]</scope>
    <source>
        <strain evidence="5 6">DSM 11255</strain>
    </source>
</reference>
<dbReference type="CDD" id="cd00009">
    <property type="entry name" value="AAA"/>
    <property type="match status" value="1"/>
</dbReference>
<feature type="domain" description="AAA+ ATPase" evidence="4">
    <location>
        <begin position="92"/>
        <end position="224"/>
    </location>
</feature>
<dbReference type="SMART" id="SM00382">
    <property type="entry name" value="AAA"/>
    <property type="match status" value="1"/>
</dbReference>
<dbReference type="SUPFAM" id="SSF52540">
    <property type="entry name" value="P-loop containing nucleoside triphosphate hydrolases"/>
    <property type="match status" value="1"/>
</dbReference>
<evidence type="ECO:0000313" key="6">
    <source>
        <dbReference type="Proteomes" id="UP000604066"/>
    </source>
</evidence>
<dbReference type="Proteomes" id="UP000604066">
    <property type="component" value="Unassembled WGS sequence"/>
</dbReference>
<keyword evidence="3" id="KW-0067">ATP-binding</keyword>
<evidence type="ECO:0000259" key="4">
    <source>
        <dbReference type="SMART" id="SM00382"/>
    </source>
</evidence>
<evidence type="ECO:0000313" key="5">
    <source>
        <dbReference type="EMBL" id="NYE56630.1"/>
    </source>
</evidence>
<dbReference type="RefSeq" id="WP_179393654.1">
    <property type="nucleotide sequence ID" value="NZ_JACCBS010000001.1"/>
</dbReference>
<evidence type="ECO:0000256" key="3">
    <source>
        <dbReference type="ARBA" id="ARBA00022840"/>
    </source>
</evidence>
<gene>
    <name evidence="5" type="ORF">HDG70_000336</name>
</gene>
<dbReference type="InterPro" id="IPR003593">
    <property type="entry name" value="AAA+_ATPase"/>
</dbReference>
<evidence type="ECO:0000256" key="1">
    <source>
        <dbReference type="ARBA" id="ARBA00008059"/>
    </source>
</evidence>
<comment type="similarity">
    <text evidence="1">Belongs to the IS21/IS1162 putative ATP-binding protein family.</text>
</comment>
<sequence>MDKQTVNQLCKQLKLGYIANNYHKVQFTTPEQYLAELLQIELSGRKQSKIKRLIKKAGFPNIKTLENYSFSNINFPQTISIEELTELTFIEKQQNIIMLGEVVTGKTHLAIALGIKACSLEYKVKFYRVVDLVNLLTENLKKMNLRTFLREVRQNDLLILDELGFTPIHKDGAELLFNVISDYYEKNSIIITSNLEFSNWNTVFLDNRLAAAAIDRLIHIKPHSIASVNTRSKIASKRSLSLNRLS</sequence>
<dbReference type="EMBL" id="JACCBS010000001">
    <property type="protein sequence ID" value="NYE56630.1"/>
    <property type="molecule type" value="Genomic_DNA"/>
</dbReference>